<feature type="non-terminal residue" evidence="1">
    <location>
        <position position="26"/>
    </location>
</feature>
<dbReference type="AlphaFoldDB" id="A0A381WUE5"/>
<sequence length="26" mass="2858">MHVNKGTGGMGLDVSQLQELSRKCRL</sequence>
<dbReference type="EMBL" id="UINC01012761">
    <property type="protein sequence ID" value="SVA55533.1"/>
    <property type="molecule type" value="Genomic_DNA"/>
</dbReference>
<gene>
    <name evidence="1" type="ORF">METZ01_LOCUS108387</name>
</gene>
<evidence type="ECO:0000313" key="1">
    <source>
        <dbReference type="EMBL" id="SVA55533.1"/>
    </source>
</evidence>
<organism evidence="1">
    <name type="scientific">marine metagenome</name>
    <dbReference type="NCBI Taxonomy" id="408172"/>
    <lineage>
        <taxon>unclassified sequences</taxon>
        <taxon>metagenomes</taxon>
        <taxon>ecological metagenomes</taxon>
    </lineage>
</organism>
<proteinExistence type="predicted"/>
<reference evidence="1" key="1">
    <citation type="submission" date="2018-05" db="EMBL/GenBank/DDBJ databases">
        <authorList>
            <person name="Lanie J.A."/>
            <person name="Ng W.-L."/>
            <person name="Kazmierczak K.M."/>
            <person name="Andrzejewski T.M."/>
            <person name="Davidsen T.M."/>
            <person name="Wayne K.J."/>
            <person name="Tettelin H."/>
            <person name="Glass J.I."/>
            <person name="Rusch D."/>
            <person name="Podicherti R."/>
            <person name="Tsui H.-C.T."/>
            <person name="Winkler M.E."/>
        </authorList>
    </citation>
    <scope>NUCLEOTIDE SEQUENCE</scope>
</reference>
<name>A0A381WUE5_9ZZZZ</name>
<accession>A0A381WUE5</accession>
<protein>
    <submittedName>
        <fullName evidence="1">Uncharacterized protein</fullName>
    </submittedName>
</protein>